<evidence type="ECO:0000313" key="1">
    <source>
        <dbReference type="EMBL" id="MBD2685771.1"/>
    </source>
</evidence>
<name>A0ABR8IR18_APHFL</name>
<accession>A0ABR8IR18</accession>
<proteinExistence type="predicted"/>
<dbReference type="GeneID" id="78219359"/>
<dbReference type="RefSeq" id="WP_190387392.1">
    <property type="nucleotide sequence ID" value="NZ_JACJTM010000021.1"/>
</dbReference>
<keyword evidence="2" id="KW-1185">Reference proteome</keyword>
<sequence>MNQTTNNSQKELLSEAETNIPKNLPELERYLQNYSHDDQAIKTIQQFSKNLKQTKYRQDVFSEKGALIRKPIYYQDVVEKGLADPEKDSFTLLQGDIVSTNAAYFLGNRRENSKFAIASSTCDLVKGRRNYAALLRIQPISSRDPNAKEILSQLLKFTSTQKMYLPRLPDDSSDIVGNALLFDGIVQIKLDDLLLATRHASLSLVGWRIFGSMVRSIIVRAGEEEVKMRSSL</sequence>
<dbReference type="Proteomes" id="UP000660270">
    <property type="component" value="Unassembled WGS sequence"/>
</dbReference>
<protein>
    <submittedName>
        <fullName evidence="1">Uncharacterized protein</fullName>
    </submittedName>
</protein>
<gene>
    <name evidence="1" type="ORF">H6G43_11180</name>
</gene>
<reference evidence="1 2" key="1">
    <citation type="journal article" date="2020" name="ISME J.">
        <title>Comparative genomics reveals insights into cyanobacterial evolution and habitat adaptation.</title>
        <authorList>
            <person name="Chen M.Y."/>
            <person name="Teng W.K."/>
            <person name="Zhao L."/>
            <person name="Hu C.X."/>
            <person name="Zhou Y.K."/>
            <person name="Han B.P."/>
            <person name="Song L.R."/>
            <person name="Shu W.S."/>
        </authorList>
    </citation>
    <scope>NUCLEOTIDE SEQUENCE [LARGE SCALE GENOMIC DNA]</scope>
    <source>
        <strain evidence="1 2">FACHB-1249</strain>
    </source>
</reference>
<comment type="caution">
    <text evidence="1">The sequence shown here is derived from an EMBL/GenBank/DDBJ whole genome shotgun (WGS) entry which is preliminary data.</text>
</comment>
<dbReference type="EMBL" id="JACJTM010000021">
    <property type="protein sequence ID" value="MBD2685771.1"/>
    <property type="molecule type" value="Genomic_DNA"/>
</dbReference>
<evidence type="ECO:0000313" key="2">
    <source>
        <dbReference type="Proteomes" id="UP000660270"/>
    </source>
</evidence>
<organism evidence="1 2">
    <name type="scientific">Aphanizomenon flos-aquae FACHB-1249</name>
    <dbReference type="NCBI Taxonomy" id="2692889"/>
    <lineage>
        <taxon>Bacteria</taxon>
        <taxon>Bacillati</taxon>
        <taxon>Cyanobacteriota</taxon>
        <taxon>Cyanophyceae</taxon>
        <taxon>Nostocales</taxon>
        <taxon>Aphanizomenonaceae</taxon>
        <taxon>Aphanizomenon</taxon>
    </lineage>
</organism>